<evidence type="ECO:0008006" key="3">
    <source>
        <dbReference type="Google" id="ProtNLM"/>
    </source>
</evidence>
<dbReference type="SUPFAM" id="SSF75169">
    <property type="entry name" value="DsrEFH-like"/>
    <property type="match status" value="1"/>
</dbReference>
<dbReference type="eggNOG" id="ENOG50328HM">
    <property type="taxonomic scope" value="Bacteria"/>
</dbReference>
<evidence type="ECO:0000313" key="1">
    <source>
        <dbReference type="EMBL" id="KFI73249.1"/>
    </source>
</evidence>
<dbReference type="STRING" id="1693.BMIN_0637"/>
<evidence type="ECO:0000313" key="2">
    <source>
        <dbReference type="Proteomes" id="UP000029014"/>
    </source>
</evidence>
<keyword evidence="2" id="KW-1185">Reference proteome</keyword>
<dbReference type="RefSeq" id="WP_022861338.1">
    <property type="nucleotide sequence ID" value="NZ_JGZD01000007.1"/>
</dbReference>
<protein>
    <recommendedName>
        <fullName evidence="3">DsrE/DsrF-like family protein</fullName>
    </recommendedName>
</protein>
<organism evidence="1 2">
    <name type="scientific">Bifidobacterium minimum</name>
    <dbReference type="NCBI Taxonomy" id="1693"/>
    <lineage>
        <taxon>Bacteria</taxon>
        <taxon>Bacillati</taxon>
        <taxon>Actinomycetota</taxon>
        <taxon>Actinomycetes</taxon>
        <taxon>Bifidobacteriales</taxon>
        <taxon>Bifidobacteriaceae</taxon>
        <taxon>Bifidobacterium</taxon>
    </lineage>
</organism>
<dbReference type="AlphaFoldDB" id="A0A087BQE9"/>
<dbReference type="InterPro" id="IPR027396">
    <property type="entry name" value="DsrEFH-like"/>
</dbReference>
<gene>
    <name evidence="1" type="ORF">BMIN_0637</name>
</gene>
<dbReference type="EMBL" id="JGZD01000007">
    <property type="protein sequence ID" value="KFI73249.1"/>
    <property type="molecule type" value="Genomic_DNA"/>
</dbReference>
<reference evidence="1 2" key="1">
    <citation type="submission" date="2014-03" db="EMBL/GenBank/DDBJ databases">
        <title>Genomics of Bifidobacteria.</title>
        <authorList>
            <person name="Ventura M."/>
            <person name="Milani C."/>
            <person name="Lugli G.A."/>
        </authorList>
    </citation>
    <scope>NUCLEOTIDE SEQUENCE [LARGE SCALE GENOMIC DNA]</scope>
    <source>
        <strain evidence="1 2">LMG 11592</strain>
    </source>
</reference>
<comment type="caution">
    <text evidence="1">The sequence shown here is derived from an EMBL/GenBank/DDBJ whole genome shotgun (WGS) entry which is preliminary data.</text>
</comment>
<dbReference type="Gene3D" id="3.40.1260.10">
    <property type="entry name" value="DsrEFH-like"/>
    <property type="match status" value="1"/>
</dbReference>
<accession>A0A087BQE9</accession>
<name>A0A087BQE9_9BIFI</name>
<proteinExistence type="predicted"/>
<sequence length="107" mass="10930">MNDARTVILHASQNPHDVTRAVNSARHLHAAHPELDVRVIVNGSALDGLLASGAPSAPDGVRVQACAVGLGKRGADADALPRGVETVPGAITTIVEAELAGAVYVRI</sequence>
<dbReference type="Proteomes" id="UP000029014">
    <property type="component" value="Unassembled WGS sequence"/>
</dbReference>